<evidence type="ECO:0008006" key="4">
    <source>
        <dbReference type="Google" id="ProtNLM"/>
    </source>
</evidence>
<keyword evidence="1" id="KW-0472">Membrane</keyword>
<protein>
    <recommendedName>
        <fullName evidence="4">Transmembrane protein</fullName>
    </recommendedName>
</protein>
<dbReference type="VEuPathDB" id="FungiDB:NCU17187"/>
<proteinExistence type="predicted"/>
<keyword evidence="1" id="KW-1133">Transmembrane helix</keyword>
<dbReference type="EMBL" id="CM002242">
    <property type="protein sequence ID" value="ESA41872.1"/>
    <property type="molecule type" value="Genomic_DNA"/>
</dbReference>
<dbReference type="KEGG" id="ncr:NCU17187"/>
<accession>V5IKI0</accession>
<keyword evidence="3" id="KW-1185">Reference proteome</keyword>
<reference evidence="2 3" key="1">
    <citation type="journal article" date="2003" name="Nature">
        <title>The genome sequence of the filamentous fungus Neurospora crassa.</title>
        <authorList>
            <person name="Galagan J.E."/>
            <person name="Calvo S.E."/>
            <person name="Borkovich K.A."/>
            <person name="Selker E.U."/>
            <person name="Read N.D."/>
            <person name="Jaffe D."/>
            <person name="FitzHugh W."/>
            <person name="Ma L.J."/>
            <person name="Smirnov S."/>
            <person name="Purcell S."/>
            <person name="Rehman B."/>
            <person name="Elkins T."/>
            <person name="Engels R."/>
            <person name="Wang S."/>
            <person name="Nielsen C.B."/>
            <person name="Butler J."/>
            <person name="Endrizzi M."/>
            <person name="Qui D."/>
            <person name="Ianakiev P."/>
            <person name="Bell-Pedersen D."/>
            <person name="Nelson M.A."/>
            <person name="Werner-Washburne M."/>
            <person name="Selitrennikoff C.P."/>
            <person name="Kinsey J.A."/>
            <person name="Braun E.L."/>
            <person name="Zelter A."/>
            <person name="Schulte U."/>
            <person name="Kothe G.O."/>
            <person name="Jedd G."/>
            <person name="Mewes W."/>
            <person name="Staben C."/>
            <person name="Marcotte E."/>
            <person name="Greenberg D."/>
            <person name="Roy A."/>
            <person name="Foley K."/>
            <person name="Naylor J."/>
            <person name="Stange-Thomann N."/>
            <person name="Barrett R."/>
            <person name="Gnerre S."/>
            <person name="Kamal M."/>
            <person name="Kamvysselis M."/>
            <person name="Mauceli E."/>
            <person name="Bielke C."/>
            <person name="Rudd S."/>
            <person name="Frishman D."/>
            <person name="Krystofova S."/>
            <person name="Rasmussen C."/>
            <person name="Metzenberg R.L."/>
            <person name="Perkins D.D."/>
            <person name="Kroken S."/>
            <person name="Cogoni C."/>
            <person name="Macino G."/>
            <person name="Catcheside D."/>
            <person name="Li W."/>
            <person name="Pratt R.J."/>
            <person name="Osmani S.A."/>
            <person name="DeSouza C.P."/>
            <person name="Glass L."/>
            <person name="Orbach M.J."/>
            <person name="Berglund J.A."/>
            <person name="Voelker R."/>
            <person name="Yarden O."/>
            <person name="Plamann M."/>
            <person name="Seiler S."/>
            <person name="Dunlap J."/>
            <person name="Radford A."/>
            <person name="Aramayo R."/>
            <person name="Natvig D.O."/>
            <person name="Alex L.A."/>
            <person name="Mannhaupt G."/>
            <person name="Ebbole D.J."/>
            <person name="Freitag M."/>
            <person name="Paulsen I."/>
            <person name="Sachs M.S."/>
            <person name="Lander E.S."/>
            <person name="Nusbaum C."/>
            <person name="Birren B."/>
        </authorList>
    </citation>
    <scope>NUCLEOTIDE SEQUENCE [LARGE SCALE GENOMIC DNA]</scope>
    <source>
        <strain evidence="3">ATCC 24698 / 74-OR23-1A / CBS 708.71 / DSM 1257 / FGSC 987</strain>
    </source>
</reference>
<keyword evidence="1" id="KW-0812">Transmembrane</keyword>
<dbReference type="RefSeq" id="XP_011395358.1">
    <property type="nucleotide sequence ID" value="XM_011397056.1"/>
</dbReference>
<feature type="transmembrane region" description="Helical" evidence="1">
    <location>
        <begin position="71"/>
        <end position="94"/>
    </location>
</feature>
<feature type="transmembrane region" description="Helical" evidence="1">
    <location>
        <begin position="27"/>
        <end position="50"/>
    </location>
</feature>
<dbReference type="AlphaFoldDB" id="V5IKI0"/>
<evidence type="ECO:0000256" key="1">
    <source>
        <dbReference type="SAM" id="Phobius"/>
    </source>
</evidence>
<evidence type="ECO:0000313" key="2">
    <source>
        <dbReference type="EMBL" id="ESA41872.1"/>
    </source>
</evidence>
<dbReference type="GeneID" id="23569833"/>
<evidence type="ECO:0000313" key="3">
    <source>
        <dbReference type="Proteomes" id="UP000001805"/>
    </source>
</evidence>
<dbReference type="InParanoid" id="V5IKI0"/>
<name>V5IKI0_NEUCR</name>
<dbReference type="Proteomes" id="UP000001805">
    <property type="component" value="Chromosome 7, Linkage Group VII"/>
</dbReference>
<gene>
    <name evidence="2" type="ORF">NCU17187</name>
</gene>
<organism evidence="2 3">
    <name type="scientific">Neurospora crassa (strain ATCC 24698 / 74-OR23-1A / CBS 708.71 / DSM 1257 / FGSC 987)</name>
    <dbReference type="NCBI Taxonomy" id="367110"/>
    <lineage>
        <taxon>Eukaryota</taxon>
        <taxon>Fungi</taxon>
        <taxon>Dikarya</taxon>
        <taxon>Ascomycota</taxon>
        <taxon>Pezizomycotina</taxon>
        <taxon>Sordariomycetes</taxon>
        <taxon>Sordariomycetidae</taxon>
        <taxon>Sordariales</taxon>
        <taxon>Sordariaceae</taxon>
        <taxon>Neurospora</taxon>
    </lineage>
</organism>
<sequence>MPPLTASPSIEGSASTPTDSQIDSATIIFWVSGAIWILVAGSYMTFLMAIMDERVDSTEETGVVVAPRTRFTARILWAVLKGLLWPLVLLWILVESAVMDCCIPVCKWCAGGCMYDGSKCREACELFSREPGNHRGVADVESQMAWPAGVVRNPPSSVGPMEMPPTYKAATMPMELSKLRKGN</sequence>